<dbReference type="Proteomes" id="UP000186601">
    <property type="component" value="Unassembled WGS sequence"/>
</dbReference>
<name>A0A2R6NKV4_9APHY</name>
<evidence type="ECO:0000313" key="1">
    <source>
        <dbReference type="EMBL" id="PSR73009.1"/>
    </source>
</evidence>
<sequence>MKALNDALCLQGLSELSSLNVPIQPPSTWTSTGWLDDLNINDPKSTFARMDVSRGFLKADITVYDERTIPFRPLLYSVHAPVIPIPSSYPAYFKSRRPSAATAFSSVVTSSRTAPLFASYASLAEDCMHRHTDVIDKMGLEKDDIRQLKEDLWALEDGYKDDEQFEDTDIGEEAEM</sequence>
<accession>A0A2R6NKV4</accession>
<organism evidence="1 2">
    <name type="scientific">Hermanssonia centrifuga</name>
    <dbReference type="NCBI Taxonomy" id="98765"/>
    <lineage>
        <taxon>Eukaryota</taxon>
        <taxon>Fungi</taxon>
        <taxon>Dikarya</taxon>
        <taxon>Basidiomycota</taxon>
        <taxon>Agaricomycotina</taxon>
        <taxon>Agaricomycetes</taxon>
        <taxon>Polyporales</taxon>
        <taxon>Meruliaceae</taxon>
        <taxon>Hermanssonia</taxon>
    </lineage>
</organism>
<comment type="caution">
    <text evidence="1">The sequence shown here is derived from an EMBL/GenBank/DDBJ whole genome shotgun (WGS) entry which is preliminary data.</text>
</comment>
<proteinExistence type="predicted"/>
<protein>
    <submittedName>
        <fullName evidence="1">Uncharacterized protein</fullName>
    </submittedName>
</protein>
<keyword evidence="2" id="KW-1185">Reference proteome</keyword>
<evidence type="ECO:0000313" key="2">
    <source>
        <dbReference type="Proteomes" id="UP000186601"/>
    </source>
</evidence>
<gene>
    <name evidence="1" type="ORF">PHLCEN_2v11113</name>
</gene>
<dbReference type="EMBL" id="MLYV02001119">
    <property type="protein sequence ID" value="PSR73009.1"/>
    <property type="molecule type" value="Genomic_DNA"/>
</dbReference>
<dbReference type="AlphaFoldDB" id="A0A2R6NKV4"/>
<reference evidence="1 2" key="1">
    <citation type="submission" date="2018-02" db="EMBL/GenBank/DDBJ databases">
        <title>Genome sequence of the basidiomycete white-rot fungus Phlebia centrifuga.</title>
        <authorList>
            <person name="Granchi Z."/>
            <person name="Peng M."/>
            <person name="de Vries R.P."/>
            <person name="Hilden K."/>
            <person name="Makela M.R."/>
            <person name="Grigoriev I."/>
            <person name="Riley R."/>
        </authorList>
    </citation>
    <scope>NUCLEOTIDE SEQUENCE [LARGE SCALE GENOMIC DNA]</scope>
    <source>
        <strain evidence="1 2">FBCC195</strain>
    </source>
</reference>
<dbReference type="OrthoDB" id="271881at2759"/>
<dbReference type="STRING" id="98765.A0A2R6NKV4"/>